<dbReference type="EMBL" id="JAWDIP010000003">
    <property type="protein sequence ID" value="MDY0394077.1"/>
    <property type="molecule type" value="Genomic_DNA"/>
</dbReference>
<comment type="caution">
    <text evidence="1">The sequence shown here is derived from an EMBL/GenBank/DDBJ whole genome shotgun (WGS) entry which is preliminary data.</text>
</comment>
<evidence type="ECO:0000313" key="1">
    <source>
        <dbReference type="EMBL" id="MDY0394077.1"/>
    </source>
</evidence>
<organism evidence="1 2">
    <name type="scientific">Tigheibacillus halophilus</name>
    <dbReference type="NCBI Taxonomy" id="361280"/>
    <lineage>
        <taxon>Bacteria</taxon>
        <taxon>Bacillati</taxon>
        <taxon>Bacillota</taxon>
        <taxon>Bacilli</taxon>
        <taxon>Bacillales</taxon>
        <taxon>Bacillaceae</taxon>
        <taxon>Tigheibacillus</taxon>
    </lineage>
</organism>
<accession>A0ABU5C430</accession>
<dbReference type="Proteomes" id="UP001281447">
    <property type="component" value="Unassembled WGS sequence"/>
</dbReference>
<dbReference type="SUPFAM" id="SSF57997">
    <property type="entry name" value="Tropomyosin"/>
    <property type="match status" value="1"/>
</dbReference>
<gene>
    <name evidence="1" type="ORF">RWE15_05775</name>
</gene>
<protein>
    <recommendedName>
        <fullName evidence="3">t-SNARE coiled-coil homology domain-containing protein</fullName>
    </recommendedName>
</protein>
<dbReference type="Gene3D" id="3.90.20.10">
    <property type="match status" value="1"/>
</dbReference>
<proteinExistence type="predicted"/>
<name>A0ABU5C430_9BACI</name>
<reference evidence="1 2" key="1">
    <citation type="submission" date="2023-10" db="EMBL/GenBank/DDBJ databases">
        <title>Virgibacillus halophilus 5B73C genome.</title>
        <authorList>
            <person name="Miliotis G."/>
            <person name="Sengupta P."/>
            <person name="Hameed A."/>
            <person name="Chuvochina M."/>
            <person name="Mcdonagh F."/>
            <person name="Simpson A.C."/>
            <person name="Singh N.K."/>
            <person name="Rekha P.D."/>
            <person name="Raman K."/>
            <person name="Hugenholtz P."/>
            <person name="Venkateswaran K."/>
        </authorList>
    </citation>
    <scope>NUCLEOTIDE SEQUENCE [LARGE SCALE GENOMIC DNA]</scope>
    <source>
        <strain evidence="1 2">5B73C</strain>
    </source>
</reference>
<sequence>MLEGITVRFDGVDKQLSSMDKRFDGIDARLDGMDKRLDTVTHRLDMQGETLKEHGQMLRPLQTGQEHLKAEIDGIKLSNEREFSSLKESLAEHNIKLDLLHEDTWEHKVDIRRIKKTMAIE</sequence>
<keyword evidence="2" id="KW-1185">Reference proteome</keyword>
<dbReference type="RefSeq" id="WP_390355321.1">
    <property type="nucleotide sequence ID" value="NZ_JBHUIZ010000006.1"/>
</dbReference>
<evidence type="ECO:0008006" key="3">
    <source>
        <dbReference type="Google" id="ProtNLM"/>
    </source>
</evidence>
<evidence type="ECO:0000313" key="2">
    <source>
        <dbReference type="Proteomes" id="UP001281447"/>
    </source>
</evidence>